<dbReference type="EMBL" id="JABRWQ010000003">
    <property type="protein sequence ID" value="NRD23198.1"/>
    <property type="molecule type" value="Genomic_DNA"/>
</dbReference>
<dbReference type="Gene3D" id="2.60.120.200">
    <property type="match status" value="1"/>
</dbReference>
<keyword evidence="1 2" id="KW-0732">Signal</keyword>
<evidence type="ECO:0000259" key="3">
    <source>
        <dbReference type="Pfam" id="PF18962"/>
    </source>
</evidence>
<dbReference type="InterPro" id="IPR026444">
    <property type="entry name" value="Secre_tail"/>
</dbReference>
<accession>A0ABX2E539</accession>
<proteinExistence type="predicted"/>
<feature type="signal peptide" evidence="2">
    <location>
        <begin position="1"/>
        <end position="21"/>
    </location>
</feature>
<comment type="caution">
    <text evidence="4">The sequence shown here is derived from an EMBL/GenBank/DDBJ whole genome shotgun (WGS) entry which is preliminary data.</text>
</comment>
<dbReference type="Pfam" id="PF18962">
    <property type="entry name" value="Por_Secre_tail"/>
    <property type="match status" value="1"/>
</dbReference>
<name>A0ABX2E539_9FLAO</name>
<sequence length="638" mass="68305">MIKKITLAFLLCFSVSQLTKAQTFLTEGFEGAVFPPTGWTSFIGTNGIGTTNDWVQATAPNTGIYAAASQYENVTGGIAEDWLVTSQIDLTSATNTELLFYSTQSYSSDYGSTYHVKVSTASQTTHADFTTIATYDESNVGSGYELKNIDLSAYDGMMIYIAFVHYNDDGDNWIIDDVSVRSPYSIDAKIEGTSLSRYSLISADNQISIDVNNNGSSTITSLDISWNDGTTDNSSTITTSIAPGETVTIDHPTMVNYSAIVEKNIDLTISAVNGLTDEDPTNNNDLKDFNTVSQSGTKAVFIEEATGTWCGWCPRGAVGLDYMTSTYPNTVIGVAVHNSDPMEVAAYDDGIGQYISGYPSGVIDRKYEDVNPAQANLQSAYDALNTEIVPVDLSIGATQNGSDLTITANANFYTNFGNANFRFGIIITEDGVTGTGDGTNIVGNDYDQQNYYSGGANGVMGGYENYTDPVPATQMVYNHVGRALIGGFDGQENSVPASITDGLSASYDFNYTIPSTINQANMHIVLVLIDAADGTVVGASQSTVAEALSVEEVAGIDSIKLYPNPATDKLNIAFQAGNGDYNISITDMLGRTVINNNYEGLFGTQNIELPVSQLNPGHYIMKINDGISSYSAKFVITK</sequence>
<dbReference type="Proteomes" id="UP000805085">
    <property type="component" value="Unassembled WGS sequence"/>
</dbReference>
<feature type="domain" description="Secretion system C-terminal sorting" evidence="3">
    <location>
        <begin position="561"/>
        <end position="636"/>
    </location>
</feature>
<organism evidence="4 5">
    <name type="scientific">Winogradskyella litoriviva</name>
    <dbReference type="NCBI Taxonomy" id="1220182"/>
    <lineage>
        <taxon>Bacteria</taxon>
        <taxon>Pseudomonadati</taxon>
        <taxon>Bacteroidota</taxon>
        <taxon>Flavobacteriia</taxon>
        <taxon>Flavobacteriales</taxon>
        <taxon>Flavobacteriaceae</taxon>
        <taxon>Winogradskyella</taxon>
    </lineage>
</organism>
<evidence type="ECO:0000256" key="1">
    <source>
        <dbReference type="ARBA" id="ARBA00022729"/>
    </source>
</evidence>
<dbReference type="RefSeq" id="WP_173300830.1">
    <property type="nucleotide sequence ID" value="NZ_JABRWQ010000003.1"/>
</dbReference>
<gene>
    <name evidence="4" type="ORF">HNV10_08095</name>
</gene>
<dbReference type="Pfam" id="PF11551">
    <property type="entry name" value="Omp28"/>
    <property type="match status" value="1"/>
</dbReference>
<evidence type="ECO:0000313" key="5">
    <source>
        <dbReference type="Proteomes" id="UP000805085"/>
    </source>
</evidence>
<dbReference type="Gene3D" id="2.60.40.10">
    <property type="entry name" value="Immunoglobulins"/>
    <property type="match status" value="1"/>
</dbReference>
<reference evidence="4 5" key="1">
    <citation type="journal article" date="2015" name="Int. J. Syst. Evol. Microbiol.">
        <title>Winogradskyella litoriviva sp. nov., isolated from coastal seawater.</title>
        <authorList>
            <person name="Nedashkovskaya O.I."/>
            <person name="Kukhlevskiy A.D."/>
            <person name="Zhukova N.V."/>
            <person name="Kim S.J."/>
            <person name="Rhee S.K."/>
            <person name="Mikhailov V.V."/>
        </authorList>
    </citation>
    <scope>NUCLEOTIDE SEQUENCE [LARGE SCALE GENOMIC DNA]</scope>
    <source>
        <strain evidence="4 5">KMM6491</strain>
    </source>
</reference>
<keyword evidence="5" id="KW-1185">Reference proteome</keyword>
<feature type="chain" id="PRO_5045067641" evidence="2">
    <location>
        <begin position="22"/>
        <end position="638"/>
    </location>
</feature>
<evidence type="ECO:0000256" key="2">
    <source>
        <dbReference type="SAM" id="SignalP"/>
    </source>
</evidence>
<dbReference type="NCBIfam" id="TIGR04183">
    <property type="entry name" value="Por_Secre_tail"/>
    <property type="match status" value="1"/>
</dbReference>
<dbReference type="InterPro" id="IPR021615">
    <property type="entry name" value="Omp28"/>
</dbReference>
<dbReference type="NCBIfam" id="NF038128">
    <property type="entry name" value="choice_anch_J"/>
    <property type="match status" value="1"/>
</dbReference>
<evidence type="ECO:0000313" key="4">
    <source>
        <dbReference type="EMBL" id="NRD23198.1"/>
    </source>
</evidence>
<protein>
    <submittedName>
        <fullName evidence="4">Omp28-related outer membrane protein</fullName>
    </submittedName>
</protein>
<dbReference type="InterPro" id="IPR013783">
    <property type="entry name" value="Ig-like_fold"/>
</dbReference>